<sequence>MSADFSPSFFYSSSFFPFFVLLILLLTVIPALLISNRINRLSGGDVRQLFVNKKNHWIGVLVTAQFVIGVALIMGMITANRQMGLVKQAGERYRNLIEIWNTSTETDLRLFKQKVQSVPGVSGISLGNMRLMNVWIMHADMRKENGEKFQTTVFGLSGDEGLFRILQLQQLVGSEWETLPERYGSAVFVNRTFANLVEKPVEELIGEPLGRYMDSLDSVSVIAGVVEDFYFNSLEKKAMAVKMTRISSLEDRLTAMQIRLDGNDNGLAIKNIRQLWEQTYPDEFFTYADVYNTFISRNSKVTEMSDLLQMYSLISILLTCFGLFGISFYAVRRRTKEIGIRKINGAKTYQILWLLLKPIFGWIIIGFAIGVPLAWWLMERWLQQFAYRVDVSIGSFFLALLLVSVITILTVLWQLWRTIKVNPVESLKSE</sequence>
<name>A0A1R3T7R6_9BACT</name>
<evidence type="ECO:0000256" key="2">
    <source>
        <dbReference type="ARBA" id="ARBA00022475"/>
    </source>
</evidence>
<feature type="transmembrane region" description="Helical" evidence="6">
    <location>
        <begin position="351"/>
        <end position="376"/>
    </location>
</feature>
<dbReference type="EMBL" id="LT605205">
    <property type="protein sequence ID" value="SCD19624.1"/>
    <property type="molecule type" value="Genomic_DNA"/>
</dbReference>
<dbReference type="Proteomes" id="UP000187464">
    <property type="component" value="Chromosome I"/>
</dbReference>
<keyword evidence="4 6" id="KW-1133">Transmembrane helix</keyword>
<gene>
    <name evidence="8" type="ORF">PSM36_0798</name>
</gene>
<reference evidence="8 9" key="1">
    <citation type="submission" date="2016-08" db="EMBL/GenBank/DDBJ databases">
        <authorList>
            <person name="Seilhamer J.J."/>
        </authorList>
    </citation>
    <scope>NUCLEOTIDE SEQUENCE [LARGE SCALE GENOMIC DNA]</scope>
    <source>
        <strain evidence="8">M3/6</strain>
    </source>
</reference>
<evidence type="ECO:0000256" key="5">
    <source>
        <dbReference type="ARBA" id="ARBA00023136"/>
    </source>
</evidence>
<dbReference type="PANTHER" id="PTHR30572">
    <property type="entry name" value="MEMBRANE COMPONENT OF TRANSPORTER-RELATED"/>
    <property type="match status" value="1"/>
</dbReference>
<dbReference type="InterPro" id="IPR050250">
    <property type="entry name" value="Macrolide_Exporter_MacB"/>
</dbReference>
<feature type="domain" description="ABC3 transporter permease C-terminal" evidence="7">
    <location>
        <begin position="311"/>
        <end position="423"/>
    </location>
</feature>
<keyword evidence="5 6" id="KW-0472">Membrane</keyword>
<dbReference type="InterPro" id="IPR003838">
    <property type="entry name" value="ABC3_permease_C"/>
</dbReference>
<keyword evidence="3 6" id="KW-0812">Transmembrane</keyword>
<dbReference type="RefSeq" id="WP_076929039.1">
    <property type="nucleotide sequence ID" value="NZ_LT605205.1"/>
</dbReference>
<evidence type="ECO:0000256" key="1">
    <source>
        <dbReference type="ARBA" id="ARBA00004651"/>
    </source>
</evidence>
<keyword evidence="2" id="KW-1003">Cell membrane</keyword>
<evidence type="ECO:0000256" key="3">
    <source>
        <dbReference type="ARBA" id="ARBA00022692"/>
    </source>
</evidence>
<protein>
    <submittedName>
        <fullName evidence="8">Acidobacterial duplicated orphan permease</fullName>
    </submittedName>
</protein>
<feature type="transmembrane region" description="Helical" evidence="6">
    <location>
        <begin position="15"/>
        <end position="35"/>
    </location>
</feature>
<comment type="subcellular location">
    <subcellularLocation>
        <location evidence="1">Cell membrane</location>
        <topology evidence="1">Multi-pass membrane protein</topology>
    </subcellularLocation>
</comment>
<feature type="transmembrane region" description="Helical" evidence="6">
    <location>
        <begin position="396"/>
        <end position="416"/>
    </location>
</feature>
<proteinExistence type="predicted"/>
<dbReference type="GO" id="GO:0005886">
    <property type="term" value="C:plasma membrane"/>
    <property type="evidence" value="ECO:0007669"/>
    <property type="project" value="UniProtKB-SubCell"/>
</dbReference>
<evidence type="ECO:0000313" key="8">
    <source>
        <dbReference type="EMBL" id="SCD19624.1"/>
    </source>
</evidence>
<evidence type="ECO:0000256" key="4">
    <source>
        <dbReference type="ARBA" id="ARBA00022989"/>
    </source>
</evidence>
<dbReference type="AlphaFoldDB" id="A0A1R3T7R6"/>
<keyword evidence="9" id="KW-1185">Reference proteome</keyword>
<dbReference type="KEGG" id="psac:PSM36_0798"/>
<evidence type="ECO:0000259" key="7">
    <source>
        <dbReference type="Pfam" id="PF02687"/>
    </source>
</evidence>
<dbReference type="PANTHER" id="PTHR30572:SF18">
    <property type="entry name" value="ABC-TYPE MACROLIDE FAMILY EXPORT SYSTEM PERMEASE COMPONENT 2"/>
    <property type="match status" value="1"/>
</dbReference>
<evidence type="ECO:0000313" key="9">
    <source>
        <dbReference type="Proteomes" id="UP000187464"/>
    </source>
</evidence>
<dbReference type="STRING" id="1642647.PSM36_0798"/>
<organism evidence="8 9">
    <name type="scientific">Proteiniphilum saccharofermentans</name>
    <dbReference type="NCBI Taxonomy" id="1642647"/>
    <lineage>
        <taxon>Bacteria</taxon>
        <taxon>Pseudomonadati</taxon>
        <taxon>Bacteroidota</taxon>
        <taxon>Bacteroidia</taxon>
        <taxon>Bacteroidales</taxon>
        <taxon>Dysgonomonadaceae</taxon>
        <taxon>Proteiniphilum</taxon>
    </lineage>
</organism>
<feature type="transmembrane region" description="Helical" evidence="6">
    <location>
        <begin position="310"/>
        <end position="331"/>
    </location>
</feature>
<evidence type="ECO:0000256" key="6">
    <source>
        <dbReference type="SAM" id="Phobius"/>
    </source>
</evidence>
<dbReference type="Pfam" id="PF02687">
    <property type="entry name" value="FtsX"/>
    <property type="match status" value="1"/>
</dbReference>
<feature type="transmembrane region" description="Helical" evidence="6">
    <location>
        <begin position="56"/>
        <end position="77"/>
    </location>
</feature>
<dbReference type="GO" id="GO:0022857">
    <property type="term" value="F:transmembrane transporter activity"/>
    <property type="evidence" value="ECO:0007669"/>
    <property type="project" value="TreeGrafter"/>
</dbReference>
<accession>A0A1R3T7R6</accession>